<comment type="caution">
    <text evidence="2">The sequence shown here is derived from an EMBL/GenBank/DDBJ whole genome shotgun (WGS) entry which is preliminary data.</text>
</comment>
<feature type="compositionally biased region" description="Polar residues" evidence="1">
    <location>
        <begin position="267"/>
        <end position="291"/>
    </location>
</feature>
<dbReference type="Proteomes" id="UP001372338">
    <property type="component" value="Unassembled WGS sequence"/>
</dbReference>
<keyword evidence="3" id="KW-1185">Reference proteome</keyword>
<evidence type="ECO:0000313" key="2">
    <source>
        <dbReference type="EMBL" id="KAK7260323.1"/>
    </source>
</evidence>
<name>A0AAN9ENG6_CROPI</name>
<evidence type="ECO:0000256" key="1">
    <source>
        <dbReference type="SAM" id="MobiDB-lite"/>
    </source>
</evidence>
<dbReference type="AlphaFoldDB" id="A0AAN9ENG6"/>
<accession>A0AAN9ENG6</accession>
<protein>
    <submittedName>
        <fullName evidence="2">Uncharacterized protein</fullName>
    </submittedName>
</protein>
<organism evidence="2 3">
    <name type="scientific">Crotalaria pallida</name>
    <name type="common">Smooth rattlebox</name>
    <name type="synonym">Crotalaria striata</name>
    <dbReference type="NCBI Taxonomy" id="3830"/>
    <lineage>
        <taxon>Eukaryota</taxon>
        <taxon>Viridiplantae</taxon>
        <taxon>Streptophyta</taxon>
        <taxon>Embryophyta</taxon>
        <taxon>Tracheophyta</taxon>
        <taxon>Spermatophyta</taxon>
        <taxon>Magnoliopsida</taxon>
        <taxon>eudicotyledons</taxon>
        <taxon>Gunneridae</taxon>
        <taxon>Pentapetalae</taxon>
        <taxon>rosids</taxon>
        <taxon>fabids</taxon>
        <taxon>Fabales</taxon>
        <taxon>Fabaceae</taxon>
        <taxon>Papilionoideae</taxon>
        <taxon>50 kb inversion clade</taxon>
        <taxon>genistoids sensu lato</taxon>
        <taxon>core genistoids</taxon>
        <taxon>Crotalarieae</taxon>
        <taxon>Crotalaria</taxon>
    </lineage>
</organism>
<dbReference type="EMBL" id="JAYWIO010000005">
    <property type="protein sequence ID" value="KAK7260323.1"/>
    <property type="molecule type" value="Genomic_DNA"/>
</dbReference>
<gene>
    <name evidence="2" type="ORF">RIF29_26283</name>
</gene>
<reference evidence="2 3" key="1">
    <citation type="submission" date="2024-01" db="EMBL/GenBank/DDBJ databases">
        <title>The genomes of 5 underutilized Papilionoideae crops provide insights into root nodulation and disease resistanc.</title>
        <authorList>
            <person name="Yuan L."/>
        </authorList>
    </citation>
    <scope>NUCLEOTIDE SEQUENCE [LARGE SCALE GENOMIC DNA]</scope>
    <source>
        <strain evidence="2">ZHUSHIDOU_FW_LH</strain>
        <tissue evidence="2">Leaf</tissue>
    </source>
</reference>
<feature type="compositionally biased region" description="Basic and acidic residues" evidence="1">
    <location>
        <begin position="212"/>
        <end position="228"/>
    </location>
</feature>
<feature type="compositionally biased region" description="Low complexity" evidence="1">
    <location>
        <begin position="156"/>
        <end position="172"/>
    </location>
</feature>
<proteinExistence type="predicted"/>
<feature type="region of interest" description="Disordered" evidence="1">
    <location>
        <begin position="147"/>
        <end position="172"/>
    </location>
</feature>
<sequence length="388" mass="43110">MENSRGKNKMKVTMKILNENVSPLKIEMDDYQRGRYLQRYAENIDATAGSPLRCYFFAGSPISGKFSPAGELFTSPIFGASKYSSRMTKATSSSSGNRSFGSRGKFPVSPLSSLENLEISPPAMYRTPVKAEEEVLVMDDIQVRMAPGSKIGRTPSSASGRGQLSSSMISSRSPPFVMKSVLKTEPGNCRFNSKCQQKFKVMTPRGSRGRGSQRDGRWVAPGKEELHQIRPSMMPKSEVAQGRKEINLSSPFTNSKSKVAQGRKELNLTSPSTKSKSELSKSATSAGSSIHNPNRRLYKEAVEPFKLASDYWSPLDDGIKVVFPDSDKAPTREELEEYILRTHSCPSIRRRLPVFREIWEDPGSLEIDTPPPSPYMYSKKSLRGRGPK</sequence>
<feature type="region of interest" description="Disordered" evidence="1">
    <location>
        <begin position="363"/>
        <end position="388"/>
    </location>
</feature>
<feature type="compositionally biased region" description="Polar residues" evidence="1">
    <location>
        <begin position="247"/>
        <end position="258"/>
    </location>
</feature>
<evidence type="ECO:0000313" key="3">
    <source>
        <dbReference type="Proteomes" id="UP001372338"/>
    </source>
</evidence>
<feature type="region of interest" description="Disordered" evidence="1">
    <location>
        <begin position="202"/>
        <end position="291"/>
    </location>
</feature>